<dbReference type="AlphaFoldDB" id="A0A0M2SV21"/>
<dbReference type="InterPro" id="IPR043148">
    <property type="entry name" value="TagF_C"/>
</dbReference>
<evidence type="ECO:0000256" key="2">
    <source>
        <dbReference type="ARBA" id="ARBA00010488"/>
    </source>
</evidence>
<keyword evidence="5" id="KW-0777">Teichoic acid biosynthesis</keyword>
<evidence type="ECO:0000256" key="4">
    <source>
        <dbReference type="ARBA" id="ARBA00022679"/>
    </source>
</evidence>
<protein>
    <recommendedName>
        <fullName evidence="10">Teichoic acid biosynthesis protein B</fullName>
    </recommendedName>
</protein>
<feature type="transmembrane region" description="Helical" evidence="7">
    <location>
        <begin position="7"/>
        <end position="26"/>
    </location>
</feature>
<accession>A0A0M2SV21</accession>
<keyword evidence="9" id="KW-1185">Reference proteome</keyword>
<dbReference type="PANTHER" id="PTHR37316">
    <property type="entry name" value="TEICHOIC ACID GLYCEROL-PHOSPHATE PRIMASE"/>
    <property type="match status" value="1"/>
</dbReference>
<evidence type="ECO:0000256" key="1">
    <source>
        <dbReference type="ARBA" id="ARBA00004202"/>
    </source>
</evidence>
<dbReference type="GO" id="GO:0047355">
    <property type="term" value="F:CDP-glycerol glycerophosphotransferase activity"/>
    <property type="evidence" value="ECO:0007669"/>
    <property type="project" value="InterPro"/>
</dbReference>
<dbReference type="PATRIC" id="fig|1408103.3.peg.4251"/>
<dbReference type="OrthoDB" id="9811865at2"/>
<dbReference type="Proteomes" id="UP000034166">
    <property type="component" value="Unassembled WGS sequence"/>
</dbReference>
<dbReference type="GO" id="GO:0005886">
    <property type="term" value="C:plasma membrane"/>
    <property type="evidence" value="ECO:0007669"/>
    <property type="project" value="UniProtKB-SubCell"/>
</dbReference>
<keyword evidence="6 7" id="KW-0472">Membrane</keyword>
<evidence type="ECO:0000313" key="9">
    <source>
        <dbReference type="Proteomes" id="UP000034166"/>
    </source>
</evidence>
<dbReference type="RefSeq" id="WP_046525382.1">
    <property type="nucleotide sequence ID" value="NZ_LAYY01000030.1"/>
</dbReference>
<dbReference type="SUPFAM" id="SSF53756">
    <property type="entry name" value="UDP-Glycosyltransferase/glycogen phosphorylase"/>
    <property type="match status" value="1"/>
</dbReference>
<name>A0A0M2SV21_9BACI</name>
<organism evidence="8 9">
    <name type="scientific">Mesobacillus campisalis</name>
    <dbReference type="NCBI Taxonomy" id="1408103"/>
    <lineage>
        <taxon>Bacteria</taxon>
        <taxon>Bacillati</taxon>
        <taxon>Bacillota</taxon>
        <taxon>Bacilli</taxon>
        <taxon>Bacillales</taxon>
        <taxon>Bacillaceae</taxon>
        <taxon>Mesobacillus</taxon>
    </lineage>
</organism>
<dbReference type="InterPro" id="IPR007554">
    <property type="entry name" value="Glycerophosphate_synth"/>
</dbReference>
<dbReference type="Gene3D" id="3.40.50.11820">
    <property type="match status" value="1"/>
</dbReference>
<dbReference type="InterPro" id="IPR051612">
    <property type="entry name" value="Teichoic_Acid_Biosynth"/>
</dbReference>
<reference evidence="8 9" key="1">
    <citation type="submission" date="2015-04" db="EMBL/GenBank/DDBJ databases">
        <title>Taxonomic description and genome sequence of Bacillus campisalis sp. nov., a novel member of the genus Bacillus isolated from solar saltern.</title>
        <authorList>
            <person name="Mathan Kumar R."/>
            <person name="Kaur G."/>
            <person name="Kumar A."/>
            <person name="Singh N.K."/>
            <person name="Kaur N."/>
            <person name="Kumar N."/>
            <person name="Mayilraj S."/>
        </authorList>
    </citation>
    <scope>NUCLEOTIDE SEQUENCE [LARGE SCALE GENOMIC DNA]</scope>
    <source>
        <strain evidence="8 9">SA2-6</strain>
    </source>
</reference>
<dbReference type="Pfam" id="PF04464">
    <property type="entry name" value="Glyphos_transf"/>
    <property type="match status" value="1"/>
</dbReference>
<evidence type="ECO:0000256" key="7">
    <source>
        <dbReference type="SAM" id="Phobius"/>
    </source>
</evidence>
<dbReference type="EMBL" id="LAYY01000030">
    <property type="protein sequence ID" value="KKK36475.1"/>
    <property type="molecule type" value="Genomic_DNA"/>
</dbReference>
<evidence type="ECO:0000256" key="6">
    <source>
        <dbReference type="ARBA" id="ARBA00023136"/>
    </source>
</evidence>
<comment type="subcellular location">
    <subcellularLocation>
        <location evidence="1">Cell membrane</location>
        <topology evidence="1">Peripheral membrane protein</topology>
    </subcellularLocation>
</comment>
<dbReference type="PANTHER" id="PTHR37316:SF1">
    <property type="entry name" value="TEICHOIC ACID GLYCEROL-PHOSPHATE PRIMASE"/>
    <property type="match status" value="1"/>
</dbReference>
<gene>
    <name evidence="8" type="ORF">WQ57_19190</name>
</gene>
<keyword evidence="7" id="KW-1133">Transmembrane helix</keyword>
<evidence type="ECO:0008006" key="10">
    <source>
        <dbReference type="Google" id="ProtNLM"/>
    </source>
</evidence>
<comment type="caution">
    <text evidence="8">The sequence shown here is derived from an EMBL/GenBank/DDBJ whole genome shotgun (WGS) entry which is preliminary data.</text>
</comment>
<comment type="similarity">
    <text evidence="2">Belongs to the CDP-glycerol glycerophosphotransferase family.</text>
</comment>
<keyword evidence="3" id="KW-1003">Cell membrane</keyword>
<dbReference type="Gene3D" id="3.40.50.12580">
    <property type="match status" value="1"/>
</dbReference>
<evidence type="ECO:0000256" key="3">
    <source>
        <dbReference type="ARBA" id="ARBA00022475"/>
    </source>
</evidence>
<sequence length="398" mass="46790">MARELGVFLFLFFFKWVFFLFNLFPLKEKTTFVVSFGDNSKYVFDEMRRRSIQVRVVVLCNKKNISLFKDYLDIVLIPYGRYNIWHWFSSIYHLATSRYIMIDNYYGFLAAVDFKKEVECIQLWHASGALKKFGLEDESIKSRSPKAIKRFLQVYSKFHKVVVGSDVMAAIFIKSFNLKKDQILTTGVPRTDFFFNEEAVEKARKTLTLRHPGLKNKKVILYAPTYRDDQLDHFIPQLDIGKMAEKFAEDYVLFLRLHPSILNTMVLSNQYPDFVVDVSSSQYDINELLVIGDYLITDYSSISFEYSLLQKPIIFFTYDLEKYKQTRGVLERFDHNIPGPIVRDTDSIIDLIETNSFDFEAIHSYAETWNKYSKGHSSYNLVKYMFPEHRANSSETHA</sequence>
<dbReference type="InterPro" id="IPR043149">
    <property type="entry name" value="TagF_N"/>
</dbReference>
<keyword evidence="4" id="KW-0808">Transferase</keyword>
<dbReference type="GO" id="GO:0019350">
    <property type="term" value="P:teichoic acid biosynthetic process"/>
    <property type="evidence" value="ECO:0007669"/>
    <property type="project" value="UniProtKB-KW"/>
</dbReference>
<keyword evidence="7" id="KW-0812">Transmembrane</keyword>
<proteinExistence type="inferred from homology"/>
<evidence type="ECO:0000256" key="5">
    <source>
        <dbReference type="ARBA" id="ARBA00022944"/>
    </source>
</evidence>
<evidence type="ECO:0000313" key="8">
    <source>
        <dbReference type="EMBL" id="KKK36475.1"/>
    </source>
</evidence>